<comment type="similarity">
    <text evidence="6">Belongs to the transferase hexapeptide repeat family. LpxA subfamily.</text>
</comment>
<keyword evidence="6" id="KW-0963">Cytoplasm</keyword>
<evidence type="ECO:0000256" key="6">
    <source>
        <dbReference type="HAMAP-Rule" id="MF_00387"/>
    </source>
</evidence>
<dbReference type="PIRSF" id="PIRSF000456">
    <property type="entry name" value="UDP-GlcNAc_acltr"/>
    <property type="match status" value="1"/>
</dbReference>
<organism evidence="8 9">
    <name type="scientific">Wenzhouxiangella sediminis</name>
    <dbReference type="NCBI Taxonomy" id="1792836"/>
    <lineage>
        <taxon>Bacteria</taxon>
        <taxon>Pseudomonadati</taxon>
        <taxon>Pseudomonadota</taxon>
        <taxon>Gammaproteobacteria</taxon>
        <taxon>Chromatiales</taxon>
        <taxon>Wenzhouxiangellaceae</taxon>
        <taxon>Wenzhouxiangella</taxon>
    </lineage>
</organism>
<keyword evidence="4 6" id="KW-0443">Lipid metabolism</keyword>
<evidence type="ECO:0000256" key="1">
    <source>
        <dbReference type="ARBA" id="ARBA00022516"/>
    </source>
</evidence>
<dbReference type="Pfam" id="PF00132">
    <property type="entry name" value="Hexapep"/>
    <property type="match status" value="2"/>
</dbReference>
<dbReference type="GO" id="GO:0008780">
    <property type="term" value="F:acyl-[acyl-carrier-protein]-UDP-N-acetylglucosamine O-acyltransferase activity"/>
    <property type="evidence" value="ECO:0007669"/>
    <property type="project" value="UniProtKB-UniRule"/>
</dbReference>
<dbReference type="InterPro" id="IPR037157">
    <property type="entry name" value="Acetyltransf_C_sf"/>
</dbReference>
<dbReference type="EC" id="2.3.1.129" evidence="6"/>
<evidence type="ECO:0000256" key="5">
    <source>
        <dbReference type="ARBA" id="ARBA00023315"/>
    </source>
</evidence>
<evidence type="ECO:0000256" key="2">
    <source>
        <dbReference type="ARBA" id="ARBA00022556"/>
    </source>
</evidence>
<dbReference type="RefSeq" id="WP_116650868.1">
    <property type="nucleotide sequence ID" value="NZ_QUZK01000037.1"/>
</dbReference>
<dbReference type="Proteomes" id="UP000260351">
    <property type="component" value="Unassembled WGS sequence"/>
</dbReference>
<evidence type="ECO:0000259" key="7">
    <source>
        <dbReference type="Pfam" id="PF13720"/>
    </source>
</evidence>
<comment type="subcellular location">
    <subcellularLocation>
        <location evidence="6">Cytoplasm</location>
    </subcellularLocation>
</comment>
<dbReference type="Gene3D" id="2.160.10.10">
    <property type="entry name" value="Hexapeptide repeat proteins"/>
    <property type="match status" value="1"/>
</dbReference>
<proteinExistence type="inferred from homology"/>
<dbReference type="EMBL" id="QUZK01000037">
    <property type="protein sequence ID" value="RFF30267.1"/>
    <property type="molecule type" value="Genomic_DNA"/>
</dbReference>
<dbReference type="OrthoDB" id="9807278at2"/>
<keyword evidence="9" id="KW-1185">Reference proteome</keyword>
<dbReference type="InterPro" id="IPR010137">
    <property type="entry name" value="Lipid_A_LpxA"/>
</dbReference>
<feature type="domain" description="UDP N-acetylglucosamine O-acyltransferase C-terminal" evidence="7">
    <location>
        <begin position="174"/>
        <end position="254"/>
    </location>
</feature>
<dbReference type="Gene3D" id="1.20.1180.10">
    <property type="entry name" value="Udp N-acetylglucosamine O-acyltransferase, C-terminal domain"/>
    <property type="match status" value="1"/>
</dbReference>
<dbReference type="PANTHER" id="PTHR43480:SF1">
    <property type="entry name" value="ACYL-[ACYL-CARRIER-PROTEIN]--UDP-N-ACETYLGLUCOSAMINE O-ACYLTRANSFERASE, MITOCHONDRIAL-RELATED"/>
    <property type="match status" value="1"/>
</dbReference>
<protein>
    <recommendedName>
        <fullName evidence="6">Acyl-[acyl-carrier-protein]--UDP-N-acetylglucosamine O-acyltransferase</fullName>
        <shortName evidence="6">UDP-N-acetylglucosamine acyltransferase</shortName>
        <ecNumber evidence="6">2.3.1.129</ecNumber>
    </recommendedName>
</protein>
<dbReference type="UniPathway" id="UPA00359">
    <property type="reaction ID" value="UER00477"/>
</dbReference>
<evidence type="ECO:0000313" key="8">
    <source>
        <dbReference type="EMBL" id="RFF30267.1"/>
    </source>
</evidence>
<dbReference type="CDD" id="cd03351">
    <property type="entry name" value="LbH_UDP-GlcNAc_AT"/>
    <property type="match status" value="1"/>
</dbReference>
<dbReference type="GO" id="GO:0016020">
    <property type="term" value="C:membrane"/>
    <property type="evidence" value="ECO:0007669"/>
    <property type="project" value="GOC"/>
</dbReference>
<dbReference type="GO" id="GO:0005737">
    <property type="term" value="C:cytoplasm"/>
    <property type="evidence" value="ECO:0007669"/>
    <property type="project" value="UniProtKB-SubCell"/>
</dbReference>
<reference evidence="8 9" key="1">
    <citation type="submission" date="2018-08" db="EMBL/GenBank/DDBJ databases">
        <title>Wenzhouxiangella salilacus sp. nov., a novel bacterium isolated from a saline lake in Xinjiang Province, China.</title>
        <authorList>
            <person name="Han S."/>
        </authorList>
    </citation>
    <scope>NUCLEOTIDE SEQUENCE [LARGE SCALE GENOMIC DNA]</scope>
    <source>
        <strain evidence="8 9">XDB06</strain>
    </source>
</reference>
<evidence type="ECO:0000256" key="4">
    <source>
        <dbReference type="ARBA" id="ARBA00023098"/>
    </source>
</evidence>
<dbReference type="InterPro" id="IPR029098">
    <property type="entry name" value="Acetyltransf_C"/>
</dbReference>
<dbReference type="InterPro" id="IPR001451">
    <property type="entry name" value="Hexapep"/>
</dbReference>
<keyword evidence="6" id="KW-0677">Repeat</keyword>
<name>A0A3E1K8G6_9GAMM</name>
<dbReference type="PANTHER" id="PTHR43480">
    <property type="entry name" value="ACYL-[ACYL-CARRIER-PROTEIN]--UDP-N-ACETYLGLUCOSAMINE O-ACYLTRANSFERASE"/>
    <property type="match status" value="1"/>
</dbReference>
<comment type="caution">
    <text evidence="8">The sequence shown here is derived from an EMBL/GenBank/DDBJ whole genome shotgun (WGS) entry which is preliminary data.</text>
</comment>
<comment type="catalytic activity">
    <reaction evidence="6">
        <text>a (3R)-hydroxyacyl-[ACP] + UDP-N-acetyl-alpha-D-glucosamine = a UDP-3-O-[(3R)-3-hydroxyacyl]-N-acetyl-alpha-D-glucosamine + holo-[ACP]</text>
        <dbReference type="Rhea" id="RHEA:67812"/>
        <dbReference type="Rhea" id="RHEA-COMP:9685"/>
        <dbReference type="Rhea" id="RHEA-COMP:9945"/>
        <dbReference type="ChEBI" id="CHEBI:57705"/>
        <dbReference type="ChEBI" id="CHEBI:64479"/>
        <dbReference type="ChEBI" id="CHEBI:78827"/>
        <dbReference type="ChEBI" id="CHEBI:173225"/>
        <dbReference type="EC" id="2.3.1.129"/>
    </reaction>
</comment>
<dbReference type="SUPFAM" id="SSF51161">
    <property type="entry name" value="Trimeric LpxA-like enzymes"/>
    <property type="match status" value="1"/>
</dbReference>
<keyword evidence="3 6" id="KW-0808">Transferase</keyword>
<keyword evidence="1 6" id="KW-0444">Lipid biosynthesis</keyword>
<dbReference type="NCBIfam" id="TIGR01852">
    <property type="entry name" value="lipid_A_lpxA"/>
    <property type="match status" value="1"/>
</dbReference>
<comment type="subunit">
    <text evidence="6">Homotrimer.</text>
</comment>
<comment type="function">
    <text evidence="6">Involved in the biosynthesis of lipid A, a phosphorylated glycolipid that anchors the lipopolysaccharide to the outer membrane of the cell.</text>
</comment>
<keyword evidence="5 6" id="KW-0012">Acyltransferase</keyword>
<gene>
    <name evidence="6" type="primary">lpxA</name>
    <name evidence="8" type="ORF">DZC52_09320</name>
</gene>
<dbReference type="AlphaFoldDB" id="A0A3E1K8G6"/>
<keyword evidence="2 6" id="KW-0441">Lipid A biosynthesis</keyword>
<dbReference type="Pfam" id="PF13720">
    <property type="entry name" value="Acetyltransf_11"/>
    <property type="match status" value="1"/>
</dbReference>
<accession>A0A3E1K8G6</accession>
<dbReference type="InterPro" id="IPR011004">
    <property type="entry name" value="Trimer_LpxA-like_sf"/>
</dbReference>
<evidence type="ECO:0000256" key="3">
    <source>
        <dbReference type="ARBA" id="ARBA00022679"/>
    </source>
</evidence>
<evidence type="ECO:0000313" key="9">
    <source>
        <dbReference type="Proteomes" id="UP000260351"/>
    </source>
</evidence>
<comment type="pathway">
    <text evidence="6">Glycolipid biosynthesis; lipid IV(A) biosynthesis; lipid IV(A) from (3R)-3-hydroxytetradecanoyl-[acyl-carrier-protein] and UDP-N-acetyl-alpha-D-glucosamine: step 1/6.</text>
</comment>
<dbReference type="HAMAP" id="MF_00387">
    <property type="entry name" value="LpxA"/>
    <property type="match status" value="1"/>
</dbReference>
<dbReference type="NCBIfam" id="NF003657">
    <property type="entry name" value="PRK05289.1"/>
    <property type="match status" value="1"/>
</dbReference>
<sequence length="256" mass="27968">MIHRTAIVEEGARIGDNVTVGAYSVIGPDVVIGDNCWIGPHVVISGRTSIGENCRIYQFASIGEAPQDKKYAGEDTAVEIGRDNTIREYVTINRGTSDDIGVTRIGDDNWLMAYCHVAHDCQVGSHTIFANGATLAGHVIVGDWVIFAGYSGAHQFCRIGAHAFLGMYGGVNQDVPAYVMVSGQPPRPRGINAEGLKRRGFDAAQVRNIREAFRLIYRKGLPRDEAIAELRSRVDEQPELALMIESIESSQRGLLR</sequence>
<dbReference type="GO" id="GO:0009245">
    <property type="term" value="P:lipid A biosynthetic process"/>
    <property type="evidence" value="ECO:0007669"/>
    <property type="project" value="UniProtKB-UniRule"/>
</dbReference>